<sequence>MYPRLIILFLCFLVFPMQTINLPLFEKFPPLIQQYSINNWTTNDFWIALSLSTKERNRFNRQRMYRILRKLVELGFLEKKVNHENSRFSLFSETKKINIFRGINNESEDLSKMRLEETRISFKISFLEKQIEAYKQLEINFPSMKKKILYVRNNCKSEIIELKAYQLALKSIIYPIES</sequence>
<reference evidence="1 2" key="1">
    <citation type="submission" date="2020-02" db="EMBL/GenBank/DDBJ databases">
        <title>Tigecycline-resistant Acinetobacter species from pigs and migratory birds.</title>
        <authorList>
            <person name="Chen C."/>
            <person name="Sun J."/>
            <person name="Liao X.-P."/>
            <person name="Liu Y.-H."/>
        </authorList>
    </citation>
    <scope>NUCLEOTIDE SEQUENCE [LARGE SCALE GENOMIC DNA]</scope>
    <source>
        <strain evidence="1 2">C15_T</strain>
    </source>
</reference>
<evidence type="ECO:0000313" key="2">
    <source>
        <dbReference type="Proteomes" id="UP000593812"/>
    </source>
</evidence>
<proteinExistence type="predicted"/>
<organism evidence="1 2">
    <name type="scientific">Acinetobacter indicus</name>
    <dbReference type="NCBI Taxonomy" id="756892"/>
    <lineage>
        <taxon>Bacteria</taxon>
        <taxon>Pseudomonadati</taxon>
        <taxon>Pseudomonadota</taxon>
        <taxon>Gammaproteobacteria</taxon>
        <taxon>Moraxellales</taxon>
        <taxon>Moraxellaceae</taxon>
        <taxon>Acinetobacter</taxon>
    </lineage>
</organism>
<protein>
    <submittedName>
        <fullName evidence="1">Uncharacterized protein</fullName>
    </submittedName>
</protein>
<accession>A0A7S6VR17</accession>
<dbReference type="Proteomes" id="UP000593812">
    <property type="component" value="Chromosome"/>
</dbReference>
<evidence type="ECO:0000313" key="1">
    <source>
        <dbReference type="EMBL" id="QOW43067.1"/>
    </source>
</evidence>
<gene>
    <name evidence="1" type="ORF">G0027_09500</name>
</gene>
<dbReference type="EMBL" id="CP048654">
    <property type="protein sequence ID" value="QOW43067.1"/>
    <property type="molecule type" value="Genomic_DNA"/>
</dbReference>
<dbReference type="AlphaFoldDB" id="A0A7S6VR17"/>
<name>A0A7S6VR17_9GAMM</name>